<name>A0ABP7BI38_9ACTN</name>
<reference evidence="3" key="1">
    <citation type="journal article" date="2019" name="Int. J. Syst. Evol. Microbiol.">
        <title>The Global Catalogue of Microorganisms (GCM) 10K type strain sequencing project: providing services to taxonomists for standard genome sequencing and annotation.</title>
        <authorList>
            <consortium name="The Broad Institute Genomics Platform"/>
            <consortium name="The Broad Institute Genome Sequencing Center for Infectious Disease"/>
            <person name="Wu L."/>
            <person name="Ma J."/>
        </authorList>
    </citation>
    <scope>NUCLEOTIDE SEQUENCE [LARGE SCALE GENOMIC DNA]</scope>
    <source>
        <strain evidence="3">JCM 16904</strain>
    </source>
</reference>
<organism evidence="2 3">
    <name type="scientific">Nonomuraea antimicrobica</name>
    <dbReference type="NCBI Taxonomy" id="561173"/>
    <lineage>
        <taxon>Bacteria</taxon>
        <taxon>Bacillati</taxon>
        <taxon>Actinomycetota</taxon>
        <taxon>Actinomycetes</taxon>
        <taxon>Streptosporangiales</taxon>
        <taxon>Streptosporangiaceae</taxon>
        <taxon>Nonomuraea</taxon>
    </lineage>
</organism>
<proteinExistence type="predicted"/>
<dbReference type="EMBL" id="BAAAZP010000041">
    <property type="protein sequence ID" value="GAA3659618.1"/>
    <property type="molecule type" value="Genomic_DNA"/>
</dbReference>
<sequence length="616" mass="66965">MPPKNFDGIDPALMAAMNRDIANARTQISTHVPRLEAAFAKVGLPTAGFGALKAVGGWVDSQYPMLQRRQSMAQQLASEGRVYGLTRTPKVPGESLGQFATVQEAQQKAAELARAFQAGKGGDALSGQAWEQVSRYSNDPDFAAALVRALGPAKLAELAHGTKSDRDGTDGVNRFAALRQILATVSHQGLIDKRFRDSFNPGNVPVDELELLGMLTQDGVWDPQTIVELAKRDLSETGGRTDPAGKGKGNIEVMKGLVRNPVALQRILADETYAKGLLAQNVWNAAPFRQSAMYALGRALDKNGPDPELAPQVWGNLIKHGHKGPFHEALKDDKALAALVTEKFLPFYESAAYLHALAWARDQKVPLQEGEFRPPNMKPPPPQLGVRPDEERPNLVAGKLPLPKGGLMLPDDVELAHIHRFLGALVQHDEPRLVIKRENQALLARSPTLAYLGRMKFDPKKMGPGGGLFEAMLRDAGSVALYQGIYKMAEKDGLDARAKKEMWIEEGVGLAVSLIPLDKLFNKPVSQFVADQAMGVLESEFVKHLNKSLEKSARKPIDPDEAAGEVYDAYVEALTALMIKHGMDPVAVDSVIAQNRAGLDALFRMVDGAHEEKKGP</sequence>
<evidence type="ECO:0000256" key="1">
    <source>
        <dbReference type="SAM" id="MobiDB-lite"/>
    </source>
</evidence>
<dbReference type="RefSeq" id="WP_344876064.1">
    <property type="nucleotide sequence ID" value="NZ_BAAAZP010000041.1"/>
</dbReference>
<keyword evidence="3" id="KW-1185">Reference proteome</keyword>
<gene>
    <name evidence="2" type="ORF">GCM10022224_023800</name>
</gene>
<comment type="caution">
    <text evidence="2">The sequence shown here is derived from an EMBL/GenBank/DDBJ whole genome shotgun (WGS) entry which is preliminary data.</text>
</comment>
<protein>
    <submittedName>
        <fullName evidence="2">Uncharacterized protein</fullName>
    </submittedName>
</protein>
<dbReference type="Proteomes" id="UP001500902">
    <property type="component" value="Unassembled WGS sequence"/>
</dbReference>
<evidence type="ECO:0000313" key="3">
    <source>
        <dbReference type="Proteomes" id="UP001500902"/>
    </source>
</evidence>
<feature type="region of interest" description="Disordered" evidence="1">
    <location>
        <begin position="370"/>
        <end position="390"/>
    </location>
</feature>
<accession>A0ABP7BI38</accession>
<evidence type="ECO:0000313" key="2">
    <source>
        <dbReference type="EMBL" id="GAA3659618.1"/>
    </source>
</evidence>